<reference evidence="2" key="2">
    <citation type="submission" date="2020-11" db="EMBL/GenBank/DDBJ databases">
        <authorList>
            <person name="McCartney M.A."/>
            <person name="Auch B."/>
            <person name="Kono T."/>
            <person name="Mallez S."/>
            <person name="Becker A."/>
            <person name="Gohl D.M."/>
            <person name="Silverstein K.A.T."/>
            <person name="Koren S."/>
            <person name="Bechman K.B."/>
            <person name="Herman A."/>
            <person name="Abrahante J.E."/>
            <person name="Garbe J."/>
        </authorList>
    </citation>
    <scope>NUCLEOTIDE SEQUENCE</scope>
    <source>
        <strain evidence="2">Duluth1</strain>
        <tissue evidence="2">Whole animal</tissue>
    </source>
</reference>
<accession>A0A9D4I4L6</accession>
<organism evidence="2 3">
    <name type="scientific">Dreissena polymorpha</name>
    <name type="common">Zebra mussel</name>
    <name type="synonym">Mytilus polymorpha</name>
    <dbReference type="NCBI Taxonomy" id="45954"/>
    <lineage>
        <taxon>Eukaryota</taxon>
        <taxon>Metazoa</taxon>
        <taxon>Spiralia</taxon>
        <taxon>Lophotrochozoa</taxon>
        <taxon>Mollusca</taxon>
        <taxon>Bivalvia</taxon>
        <taxon>Autobranchia</taxon>
        <taxon>Heteroconchia</taxon>
        <taxon>Euheterodonta</taxon>
        <taxon>Imparidentia</taxon>
        <taxon>Neoheterodontei</taxon>
        <taxon>Myida</taxon>
        <taxon>Dreissenoidea</taxon>
        <taxon>Dreissenidae</taxon>
        <taxon>Dreissena</taxon>
    </lineage>
</organism>
<evidence type="ECO:0000313" key="3">
    <source>
        <dbReference type="Proteomes" id="UP000828390"/>
    </source>
</evidence>
<reference evidence="2" key="1">
    <citation type="journal article" date="2019" name="bioRxiv">
        <title>The Genome of the Zebra Mussel, Dreissena polymorpha: A Resource for Invasive Species Research.</title>
        <authorList>
            <person name="McCartney M.A."/>
            <person name="Auch B."/>
            <person name="Kono T."/>
            <person name="Mallez S."/>
            <person name="Zhang Y."/>
            <person name="Obille A."/>
            <person name="Becker A."/>
            <person name="Abrahante J.E."/>
            <person name="Garbe J."/>
            <person name="Badalamenti J.P."/>
            <person name="Herman A."/>
            <person name="Mangelson H."/>
            <person name="Liachko I."/>
            <person name="Sullivan S."/>
            <person name="Sone E.D."/>
            <person name="Koren S."/>
            <person name="Silverstein K.A.T."/>
            <person name="Beckman K.B."/>
            <person name="Gohl D.M."/>
        </authorList>
    </citation>
    <scope>NUCLEOTIDE SEQUENCE</scope>
    <source>
        <strain evidence="2">Duluth1</strain>
        <tissue evidence="2">Whole animal</tissue>
    </source>
</reference>
<sequence>MPEFKSEELVYPNVEGEELILTSHSDANDRQLQALVVSDVYLSIYTAKRPLEHHRQRDIIESVSWEEPVLGVYGGDNENAPEWGANPRTPDR</sequence>
<keyword evidence="3" id="KW-1185">Reference proteome</keyword>
<evidence type="ECO:0000313" key="2">
    <source>
        <dbReference type="EMBL" id="KAH3749936.1"/>
    </source>
</evidence>
<feature type="region of interest" description="Disordered" evidence="1">
    <location>
        <begin position="73"/>
        <end position="92"/>
    </location>
</feature>
<dbReference type="Proteomes" id="UP000828390">
    <property type="component" value="Unassembled WGS sequence"/>
</dbReference>
<gene>
    <name evidence="2" type="ORF">DPMN_184451</name>
</gene>
<evidence type="ECO:0000256" key="1">
    <source>
        <dbReference type="SAM" id="MobiDB-lite"/>
    </source>
</evidence>
<dbReference type="EMBL" id="JAIWYP010000010">
    <property type="protein sequence ID" value="KAH3749936.1"/>
    <property type="molecule type" value="Genomic_DNA"/>
</dbReference>
<proteinExistence type="predicted"/>
<protein>
    <submittedName>
        <fullName evidence="2">Uncharacterized protein</fullName>
    </submittedName>
</protein>
<dbReference type="AlphaFoldDB" id="A0A9D4I4L6"/>
<comment type="caution">
    <text evidence="2">The sequence shown here is derived from an EMBL/GenBank/DDBJ whole genome shotgun (WGS) entry which is preliminary data.</text>
</comment>
<name>A0A9D4I4L6_DREPO</name>